<evidence type="ECO:0000313" key="9">
    <source>
        <dbReference type="Proteomes" id="UP000093514"/>
    </source>
</evidence>
<evidence type="ECO:0000256" key="1">
    <source>
        <dbReference type="ARBA" id="ARBA00023015"/>
    </source>
</evidence>
<dbReference type="SUPFAM" id="SSF55781">
    <property type="entry name" value="GAF domain-like"/>
    <property type="match status" value="1"/>
</dbReference>
<reference evidence="8 9" key="2">
    <citation type="submission" date="2016-08" db="EMBL/GenBank/DDBJ databases">
        <title>Orenia metallireducens sp. nov. strain Z6, a Novel Metal-reducing Firmicute from the Deep Subsurface.</title>
        <authorList>
            <person name="Maxim B.I."/>
            <person name="Kenneth K."/>
            <person name="Flynn T.M."/>
            <person name="Oloughlin E.J."/>
            <person name="Locke R.A."/>
            <person name="Weber J.R."/>
            <person name="Egan S.M."/>
            <person name="Mackie R.I."/>
            <person name="Cann I.K."/>
        </authorList>
    </citation>
    <scope>NUCLEOTIDE SEQUENCE [LARGE SCALE GENOMIC DNA]</scope>
    <source>
        <strain evidence="8 9">Z6</strain>
    </source>
</reference>
<accession>A0A1C0A6D3</accession>
<dbReference type="InterPro" id="IPR036388">
    <property type="entry name" value="WH-like_DNA-bd_sf"/>
</dbReference>
<dbReference type="PANTHER" id="PTHR30136">
    <property type="entry name" value="HELIX-TURN-HELIX TRANSCRIPTIONAL REGULATOR, ICLR FAMILY"/>
    <property type="match status" value="1"/>
</dbReference>
<dbReference type="Gene3D" id="1.10.10.10">
    <property type="entry name" value="Winged helix-like DNA-binding domain superfamily/Winged helix DNA-binding domain"/>
    <property type="match status" value="1"/>
</dbReference>
<name>A0A1C0A6D3_9FIRM</name>
<keyword evidence="3" id="KW-0804">Transcription</keyword>
<dbReference type="FunFam" id="1.10.10.10:FF:000056">
    <property type="entry name" value="IclR family transcriptional regulator"/>
    <property type="match status" value="1"/>
</dbReference>
<dbReference type="InterPro" id="IPR050707">
    <property type="entry name" value="HTH_MetabolicPath_Reg"/>
</dbReference>
<evidence type="ECO:0000256" key="5">
    <source>
        <dbReference type="ARBA" id="ARBA00070406"/>
    </source>
</evidence>
<dbReference type="Proteomes" id="UP000093514">
    <property type="component" value="Unassembled WGS sequence"/>
</dbReference>
<evidence type="ECO:0000259" key="6">
    <source>
        <dbReference type="PROSITE" id="PS51077"/>
    </source>
</evidence>
<dbReference type="InterPro" id="IPR011991">
    <property type="entry name" value="ArsR-like_HTH"/>
</dbReference>
<keyword evidence="2" id="KW-0238">DNA-binding</keyword>
<dbReference type="InterPro" id="IPR029016">
    <property type="entry name" value="GAF-like_dom_sf"/>
</dbReference>
<keyword evidence="1" id="KW-0805">Transcription regulation</keyword>
<comment type="function">
    <text evidence="4">May be an activator protein for the gylABX operon.</text>
</comment>
<reference evidence="9" key="1">
    <citation type="submission" date="2016-07" db="EMBL/GenBank/DDBJ databases">
        <authorList>
            <person name="Florea S."/>
            <person name="Webb J.S."/>
            <person name="Jaromczyk J."/>
            <person name="Schardl C.L."/>
        </authorList>
    </citation>
    <scope>NUCLEOTIDE SEQUENCE [LARGE SCALE GENOMIC DNA]</scope>
    <source>
        <strain evidence="9">Z6</strain>
    </source>
</reference>
<dbReference type="InterPro" id="IPR005471">
    <property type="entry name" value="Tscrpt_reg_IclR_N"/>
</dbReference>
<sequence length="257" mass="28681">MGKTLVQSVDRALRILELLVEQNQSMNLSEISEEVDLNISTVHRLLNTLIYRGFVEKEETGRYKLGVRIFEIVSILEDSLDLKAIVRPYLREIVDACNETANLVILDQGEVVYIDQVESTNLVRMFANIGSKGPAHSLGAGKVLLAYLDKKELDKVLKRMELTKFTSETITDIEELKDNLKQIKSQGYAIDFEEMEEGVRCVAAPIKNGDGEVIAAISVSGPNIRITDKFLYNKLIPLVTSKAIEISKNIGGIRIKG</sequence>
<proteinExistence type="predicted"/>
<evidence type="ECO:0000256" key="2">
    <source>
        <dbReference type="ARBA" id="ARBA00023125"/>
    </source>
</evidence>
<dbReference type="CDD" id="cd00090">
    <property type="entry name" value="HTH_ARSR"/>
    <property type="match status" value="1"/>
</dbReference>
<dbReference type="SUPFAM" id="SSF46785">
    <property type="entry name" value="Winged helix' DNA-binding domain"/>
    <property type="match status" value="1"/>
</dbReference>
<feature type="domain" description="IclR-ED" evidence="7">
    <location>
        <begin position="68"/>
        <end position="252"/>
    </location>
</feature>
<evidence type="ECO:0000313" key="8">
    <source>
        <dbReference type="EMBL" id="OCL25688.1"/>
    </source>
</evidence>
<dbReference type="GO" id="GO:0045892">
    <property type="term" value="P:negative regulation of DNA-templated transcription"/>
    <property type="evidence" value="ECO:0007669"/>
    <property type="project" value="TreeGrafter"/>
</dbReference>
<protein>
    <recommendedName>
        <fullName evidence="5">Glycerol operon regulatory protein</fullName>
    </recommendedName>
</protein>
<dbReference type="PANTHER" id="PTHR30136:SF24">
    <property type="entry name" value="HTH-TYPE TRANSCRIPTIONAL REPRESSOR ALLR"/>
    <property type="match status" value="1"/>
</dbReference>
<dbReference type="PROSITE" id="PS51078">
    <property type="entry name" value="ICLR_ED"/>
    <property type="match status" value="1"/>
</dbReference>
<comment type="caution">
    <text evidence="8">The sequence shown here is derived from an EMBL/GenBank/DDBJ whole genome shotgun (WGS) entry which is preliminary data.</text>
</comment>
<dbReference type="Pfam" id="PF01614">
    <property type="entry name" value="IclR_C"/>
    <property type="match status" value="1"/>
</dbReference>
<organism evidence="8 9">
    <name type="scientific">Orenia metallireducens</name>
    <dbReference type="NCBI Taxonomy" id="1413210"/>
    <lineage>
        <taxon>Bacteria</taxon>
        <taxon>Bacillati</taxon>
        <taxon>Bacillota</taxon>
        <taxon>Clostridia</taxon>
        <taxon>Halanaerobiales</taxon>
        <taxon>Halobacteroidaceae</taxon>
        <taxon>Orenia</taxon>
    </lineage>
</organism>
<dbReference type="InterPro" id="IPR014757">
    <property type="entry name" value="Tscrpt_reg_IclR_C"/>
</dbReference>
<dbReference type="GO" id="GO:0003677">
    <property type="term" value="F:DNA binding"/>
    <property type="evidence" value="ECO:0007669"/>
    <property type="project" value="UniProtKB-KW"/>
</dbReference>
<dbReference type="OrthoDB" id="9791752at2"/>
<dbReference type="GO" id="GO:0003700">
    <property type="term" value="F:DNA-binding transcription factor activity"/>
    <property type="evidence" value="ECO:0007669"/>
    <property type="project" value="TreeGrafter"/>
</dbReference>
<evidence type="ECO:0000256" key="3">
    <source>
        <dbReference type="ARBA" id="ARBA00023163"/>
    </source>
</evidence>
<dbReference type="EMBL" id="LWDV01000010">
    <property type="protein sequence ID" value="OCL25688.1"/>
    <property type="molecule type" value="Genomic_DNA"/>
</dbReference>
<dbReference type="Gene3D" id="3.30.450.40">
    <property type="match status" value="1"/>
</dbReference>
<dbReference type="AlphaFoldDB" id="A0A1C0A6D3"/>
<keyword evidence="9" id="KW-1185">Reference proteome</keyword>
<evidence type="ECO:0000256" key="4">
    <source>
        <dbReference type="ARBA" id="ARBA00058938"/>
    </source>
</evidence>
<dbReference type="SMART" id="SM00346">
    <property type="entry name" value="HTH_ICLR"/>
    <property type="match status" value="1"/>
</dbReference>
<feature type="domain" description="HTH iclR-type" evidence="6">
    <location>
        <begin position="6"/>
        <end position="67"/>
    </location>
</feature>
<dbReference type="Pfam" id="PF09339">
    <property type="entry name" value="HTH_IclR"/>
    <property type="match status" value="1"/>
</dbReference>
<dbReference type="PROSITE" id="PS51077">
    <property type="entry name" value="HTH_ICLR"/>
    <property type="match status" value="1"/>
</dbReference>
<dbReference type="RefSeq" id="WP_068719832.1">
    <property type="nucleotide sequence ID" value="NZ_LWDV01000010.1"/>
</dbReference>
<dbReference type="InterPro" id="IPR036390">
    <property type="entry name" value="WH_DNA-bd_sf"/>
</dbReference>
<gene>
    <name evidence="8" type="ORF">U472_15265</name>
</gene>
<evidence type="ECO:0000259" key="7">
    <source>
        <dbReference type="PROSITE" id="PS51078"/>
    </source>
</evidence>